<dbReference type="PROSITE" id="PS50093">
    <property type="entry name" value="PKD"/>
    <property type="match status" value="1"/>
</dbReference>
<keyword evidence="3" id="KW-1185">Reference proteome</keyword>
<dbReference type="Proteomes" id="UP001062165">
    <property type="component" value="Chromosome"/>
</dbReference>
<dbReference type="InterPro" id="IPR035986">
    <property type="entry name" value="PKD_dom_sf"/>
</dbReference>
<organism evidence="2 3">
    <name type="scientific">Reichenbachiella carrageenanivorans</name>
    <dbReference type="NCBI Taxonomy" id="2979869"/>
    <lineage>
        <taxon>Bacteria</taxon>
        <taxon>Pseudomonadati</taxon>
        <taxon>Bacteroidota</taxon>
        <taxon>Cytophagia</taxon>
        <taxon>Cytophagales</taxon>
        <taxon>Reichenbachiellaceae</taxon>
        <taxon>Reichenbachiella</taxon>
    </lineage>
</organism>
<name>A0ABY6CWG7_9BACT</name>
<evidence type="ECO:0000259" key="1">
    <source>
        <dbReference type="PROSITE" id="PS50093"/>
    </source>
</evidence>
<dbReference type="RefSeq" id="WP_263049492.1">
    <property type="nucleotide sequence ID" value="NZ_CP106735.1"/>
</dbReference>
<evidence type="ECO:0000313" key="3">
    <source>
        <dbReference type="Proteomes" id="UP001062165"/>
    </source>
</evidence>
<dbReference type="InterPro" id="IPR026444">
    <property type="entry name" value="Secre_tail"/>
</dbReference>
<dbReference type="SUPFAM" id="SSF49299">
    <property type="entry name" value="PKD domain"/>
    <property type="match status" value="1"/>
</dbReference>
<dbReference type="Gene3D" id="2.60.40.10">
    <property type="entry name" value="Immunoglobulins"/>
    <property type="match status" value="1"/>
</dbReference>
<gene>
    <name evidence="2" type="ORF">N7E81_10225</name>
</gene>
<dbReference type="InterPro" id="IPR013783">
    <property type="entry name" value="Ig-like_fold"/>
</dbReference>
<accession>A0ABY6CWG7</accession>
<reference evidence="2" key="1">
    <citation type="submission" date="2022-10" db="EMBL/GenBank/DDBJ databases">
        <title>Comparative genomics and taxonomic characterization of three novel marine species of genus Reichenbachiella exhibiting antioxidant and polysaccharide degradation activities.</title>
        <authorList>
            <person name="Muhammad N."/>
            <person name="Lee Y.-J."/>
            <person name="Ko J."/>
            <person name="Kim S.-G."/>
        </authorList>
    </citation>
    <scope>NUCLEOTIDE SEQUENCE</scope>
    <source>
        <strain evidence="2">Wsw4-B4</strain>
    </source>
</reference>
<protein>
    <submittedName>
        <fullName evidence="2">T9SS type A sorting domain-containing protein</fullName>
    </submittedName>
</protein>
<sequence>MTDVIDASDPGTYVDPDNASNYKSDISYTFTTAPAPSIVDLGDQGIVCLRDYLELDDIVINEGHAANFQSSGTVAFSVPEGFRFESTGSVAIGDGVDGDDISDAVLSYSNDDTRMLLTYTVSAAATAELDQMTVSGVRVRAVGESLSSATTYNLKIASATGIDGEDFATDATVASFAVNNTNLKVTLNDKPQGETGASVVSGELRICATTEIYLSGSRSDGHTGTISYFVGEEDGLGDINYTLLPGVDGNLEISEDALKDYLDNANEVYPIYVYEVIETNELVTCPRAYSDVITIVSSAQEITSTDYDFKPESTPSSIITPYVGNDIKFSHKINGGHLTAIKTIPGLTQTIEDIDPYIGNTLTISSLDIADASDNVELQVLYEMKSSDTRGGCILDVDTLDYTILPIPNIESETNLNPYYCPGNSSVIPIQFHPRNAYNTGGQYYTIISVTGSIGGAITGNVNPDWDPISDKETGFSLDLGAAYANKVGEESTLFLTVEYKGAKRIYIPRYKTDCTYTSRARYTLCYDNPSCSITYSTYDEVVANNCISNPSCSIIEIEEVSEASCSQVFIGNDIDYVEDPTIQTAPYFIALPADVPLAFTTVDREPLASVFCDGEGQVLLLGTPGSTFLDKTYELRNKDNGETQTLEEYSFSPGEAGLEPNNNGYELTYNYEVSACVFTAQMDIEIIDRPSTPQLASGLNRKIQDGTNVSIVEHCLGDDLIPLLPLDRQENYRFIWKNDLGTPIDTTTAEAFLPKDRFSSEIASEVGLYRYSVEVNDKVGECSGDPVTFYYQVGAKPSADFDYESDCESNLVFTPSVQHAHSVPNRDTLQTFTWDFELTDVLDEREVAPGSDMLANYAYATSGTYDVKLETKTSVGCIDTVTKRVTVLGKINIDNSAGADVQYHEQFDTGHGGWISTTEGDATGAKNSSWQYVDDALGQYWHADGNNDEYSWLVSPCIDISQWESPKVRADLFVDTPENEGVVLEYRVDGTDAWQAVGQYQGGYNWYNSNSILAGPGTGIVGWTGASEVNGFTTVAYSLSEVKAAAGDQMVQLRFATASLDLSYRENEPQLGQGFGLASVSIEEKKRISLLEHSTNMNAPDYEAERLLVDAFAKELDDVIYIEYHTQHPIPDELYYGYHFNSNTSNDQGAKSKNIGSTSFNGTTGAADSFEEGWVAQQYSYESLISPAFDVALEYGEYAPGEPLRVSASAVRNSMPYIPLDTASQELLLMLNIAVVEKNVITSDGKQHQNVLIKFLPDYGADFKWADWDVALGESLSAEVEWQVPVAADPNQFALIAWVEKTNTSKDNKITIRPEILQAVQVDIDESLVAVPVTAVETLQEPHYTLYPVPAHDQLMVSKKGQSIPASGWAIHNVFGQEVAAGSTRPVNGALVIDLSDLGVGTYILQLRNSEGQFYERFVKR</sequence>
<evidence type="ECO:0000313" key="2">
    <source>
        <dbReference type="EMBL" id="UXX77745.1"/>
    </source>
</evidence>
<feature type="domain" description="PKD" evidence="1">
    <location>
        <begin position="832"/>
        <end position="888"/>
    </location>
</feature>
<proteinExistence type="predicted"/>
<dbReference type="EMBL" id="CP106735">
    <property type="protein sequence ID" value="UXX77745.1"/>
    <property type="molecule type" value="Genomic_DNA"/>
</dbReference>
<dbReference type="NCBIfam" id="TIGR04183">
    <property type="entry name" value="Por_Secre_tail"/>
    <property type="match status" value="1"/>
</dbReference>
<dbReference type="InterPro" id="IPR000601">
    <property type="entry name" value="PKD_dom"/>
</dbReference>